<gene>
    <name evidence="1" type="ORF">B1A_07162</name>
</gene>
<comment type="caution">
    <text evidence="1">The sequence shown here is derived from an EMBL/GenBank/DDBJ whole genome shotgun (WGS) entry which is preliminary data.</text>
</comment>
<reference evidence="1" key="1">
    <citation type="submission" date="2013-08" db="EMBL/GenBank/DDBJ databases">
        <authorList>
            <person name="Mendez C."/>
            <person name="Richter M."/>
            <person name="Ferrer M."/>
            <person name="Sanchez J."/>
        </authorList>
    </citation>
    <scope>NUCLEOTIDE SEQUENCE</scope>
</reference>
<feature type="non-terminal residue" evidence="1">
    <location>
        <position position="66"/>
    </location>
</feature>
<organism evidence="1">
    <name type="scientific">mine drainage metagenome</name>
    <dbReference type="NCBI Taxonomy" id="410659"/>
    <lineage>
        <taxon>unclassified sequences</taxon>
        <taxon>metagenomes</taxon>
        <taxon>ecological metagenomes</taxon>
    </lineage>
</organism>
<dbReference type="PANTHER" id="PTHR42860">
    <property type="entry name" value="VITAMIN B12-BINDING PROTEIN"/>
    <property type="match status" value="1"/>
</dbReference>
<dbReference type="PANTHER" id="PTHR42860:SF1">
    <property type="entry name" value="VITAMIN B12-BINDING PROTEIN"/>
    <property type="match status" value="1"/>
</dbReference>
<dbReference type="Gene3D" id="3.40.50.1980">
    <property type="entry name" value="Nitrogenase molybdenum iron protein domain"/>
    <property type="match status" value="1"/>
</dbReference>
<dbReference type="InterPro" id="IPR051030">
    <property type="entry name" value="Vitamin_B12-ABC_binding"/>
</dbReference>
<dbReference type="AlphaFoldDB" id="T1B724"/>
<proteinExistence type="predicted"/>
<evidence type="ECO:0000313" key="1">
    <source>
        <dbReference type="EMBL" id="EQD68761.1"/>
    </source>
</evidence>
<protein>
    <submittedName>
        <fullName evidence="1">Periplasmic substrate-binding protein</fullName>
    </submittedName>
</protein>
<reference evidence="1" key="2">
    <citation type="journal article" date="2014" name="ISME J.">
        <title>Microbial stratification in low pH oxic and suboxic macroscopic growths along an acid mine drainage.</title>
        <authorList>
            <person name="Mendez-Garcia C."/>
            <person name="Mesa V."/>
            <person name="Sprenger R.R."/>
            <person name="Richter M."/>
            <person name="Diez M.S."/>
            <person name="Solano J."/>
            <person name="Bargiela R."/>
            <person name="Golyshina O.V."/>
            <person name="Manteca A."/>
            <person name="Ramos J.L."/>
            <person name="Gallego J.R."/>
            <person name="Llorente I."/>
            <person name="Martins Dos Santos V.A."/>
            <person name="Jensen O.N."/>
            <person name="Pelaez A.I."/>
            <person name="Sanchez J."/>
            <person name="Ferrer M."/>
        </authorList>
    </citation>
    <scope>NUCLEOTIDE SEQUENCE</scope>
</reference>
<name>T1B724_9ZZZZ</name>
<dbReference type="EMBL" id="AUZX01005176">
    <property type="protein sequence ID" value="EQD68761.1"/>
    <property type="molecule type" value="Genomic_DNA"/>
</dbReference>
<accession>T1B724</accession>
<sequence>MLPSATEIVWALGHGPELVARSEECDYPPEVRSLPAVMHPRTRDFELPSAAIDARVQSVRGRQESL</sequence>
<dbReference type="SUPFAM" id="SSF53807">
    <property type="entry name" value="Helical backbone' metal receptor"/>
    <property type="match status" value="1"/>
</dbReference>